<organism evidence="2 3">
    <name type="scientific">Candidatus Magnetoglobus multicellularis str. Araruama</name>
    <dbReference type="NCBI Taxonomy" id="890399"/>
    <lineage>
        <taxon>Bacteria</taxon>
        <taxon>Pseudomonadati</taxon>
        <taxon>Thermodesulfobacteriota</taxon>
        <taxon>Desulfobacteria</taxon>
        <taxon>Desulfobacterales</taxon>
        <taxon>Desulfobacteraceae</taxon>
        <taxon>Candidatus Magnetoglobus</taxon>
    </lineage>
</organism>
<dbReference type="PROSITE" id="PS50042">
    <property type="entry name" value="CNMP_BINDING_3"/>
    <property type="match status" value="1"/>
</dbReference>
<dbReference type="CDD" id="cd00038">
    <property type="entry name" value="CAP_ED"/>
    <property type="match status" value="1"/>
</dbReference>
<dbReference type="Proteomes" id="UP000189670">
    <property type="component" value="Unassembled WGS sequence"/>
</dbReference>
<feature type="domain" description="Cyclic nucleotide-binding" evidence="1">
    <location>
        <begin position="514"/>
        <end position="592"/>
    </location>
</feature>
<dbReference type="Gene3D" id="3.60.15.10">
    <property type="entry name" value="Ribonuclease Z/Hydroxyacylglutathione hydrolase-like"/>
    <property type="match status" value="1"/>
</dbReference>
<dbReference type="SUPFAM" id="SSF51206">
    <property type="entry name" value="cAMP-binding domain-like"/>
    <property type="match status" value="2"/>
</dbReference>
<dbReference type="SUPFAM" id="SSF56281">
    <property type="entry name" value="Metallo-hydrolase/oxidoreductase"/>
    <property type="match status" value="1"/>
</dbReference>
<evidence type="ECO:0000259" key="1">
    <source>
        <dbReference type="PROSITE" id="PS50042"/>
    </source>
</evidence>
<dbReference type="Gene3D" id="2.60.120.10">
    <property type="entry name" value="Jelly Rolls"/>
    <property type="match status" value="1"/>
</dbReference>
<dbReference type="InterPro" id="IPR036866">
    <property type="entry name" value="RibonucZ/Hydroxyglut_hydro"/>
</dbReference>
<gene>
    <name evidence="2" type="ORF">OMM_00921</name>
</gene>
<protein>
    <submittedName>
        <fullName evidence="2">Hemerythrin</fullName>
    </submittedName>
</protein>
<reference evidence="3" key="1">
    <citation type="submission" date="2012-11" db="EMBL/GenBank/DDBJ databases">
        <authorList>
            <person name="Lucero-Rivera Y.E."/>
            <person name="Tovar-Ramirez D."/>
        </authorList>
    </citation>
    <scope>NUCLEOTIDE SEQUENCE [LARGE SCALE GENOMIC DNA]</scope>
    <source>
        <strain evidence="3">Araruama</strain>
    </source>
</reference>
<dbReference type="Pfam" id="PF23023">
    <property type="entry name" value="Anti-Pycsar_Apyc1"/>
    <property type="match status" value="1"/>
</dbReference>
<accession>A0A1V1PF12</accession>
<name>A0A1V1PF12_9BACT</name>
<dbReference type="InterPro" id="IPR014710">
    <property type="entry name" value="RmlC-like_jellyroll"/>
</dbReference>
<evidence type="ECO:0000313" key="2">
    <source>
        <dbReference type="EMBL" id="ETR73471.1"/>
    </source>
</evidence>
<dbReference type="AlphaFoldDB" id="A0A1V1PF12"/>
<comment type="caution">
    <text evidence="2">The sequence shown here is derived from an EMBL/GenBank/DDBJ whole genome shotgun (WGS) entry which is preliminary data.</text>
</comment>
<dbReference type="Pfam" id="PF00027">
    <property type="entry name" value="cNMP_binding"/>
    <property type="match status" value="1"/>
</dbReference>
<sequence>MSKIKKIQVTTGVYWVEIKEAGVCILCGCPADIVKHLMRRGFIVKTEKDGILFETGPNIILLSDVLVQNGDFSNLAEFPVLQMLYRQGMILPGHPNNTGEKPMIIGSKAQVQSQMEYIYRGNYGLISHEEIIESGVSSEIAHDLMRMKMKFAFGNIRPTEDLLDSVVIAKEPVEIKNNVHIKRVRINIFEISYGDDYVTIDLNMPSSSTYESPYPLGHYNIKREYFGIIHSGEGDGWDTNRPTMSSILMFQGRIYLIDAGPNMLYILNRLGIGVNEIEGIFHTHSHDDHFCGIPTLMRTDNKMKYYATPLVRDSVIKKMCALLSMDEEQFYAYFDVRNLEFDSWNDVDGLEVKPVLSPHPVETSIFTFRTICEEGYLSYGHFADIASLDVLKGMITEDSNAYGISQDNFDSVKKDYLCTVNIKKLDIGGGMIHGKAEDFKKDMSEKLILAHTSNELTTSQKAIGSGAPFGMTDVLIPAIQDYSFRSAYQFLRSYFPKAPFHQVYILLNNDVITFNPQSILIKSGVVTRALYLIISGNVEMIYADAHSSSILSAGALIGEMSGLIGVPSNETYRASSFVQALRLPTNLYLNFVKINGLYSCIEQLQEKREFLQKTWLFGEAISYPMQNKLANEMVYQSYSDGDEIPRSEFSGIFLVKSGKVHRYLDDNVFETLGESNFLVKKVFYLMYRIC</sequence>
<dbReference type="InterPro" id="IPR000595">
    <property type="entry name" value="cNMP-bd_dom"/>
</dbReference>
<dbReference type="EMBL" id="ATBP01000057">
    <property type="protein sequence ID" value="ETR73471.1"/>
    <property type="molecule type" value="Genomic_DNA"/>
</dbReference>
<proteinExistence type="predicted"/>
<dbReference type="InterPro" id="IPR018490">
    <property type="entry name" value="cNMP-bd_dom_sf"/>
</dbReference>
<evidence type="ECO:0000313" key="3">
    <source>
        <dbReference type="Proteomes" id="UP000189670"/>
    </source>
</evidence>